<keyword evidence="1" id="KW-0472">Membrane</keyword>
<gene>
    <name evidence="2" type="ORF">B4U80_14096</name>
</gene>
<dbReference type="Pfam" id="PF19086">
    <property type="entry name" value="Terpene_syn_C_2"/>
    <property type="match status" value="1"/>
</dbReference>
<dbReference type="SUPFAM" id="SSF48576">
    <property type="entry name" value="Terpenoid synthases"/>
    <property type="match status" value="1"/>
</dbReference>
<accession>A0A443S2W7</accession>
<sequence>MCNGKCECISVSTNFRNETPFSWRVLFTNAIWIVLILFVEEAKVSNNLTLDDYLAFRPIIVAFQLPQLLIEYAKDDYLSGVLRDIVAIKSIQMKANFVAMILQDLFSFSSEAKNESNFISVHMKHEKMTEEAAILKAIEYFEEKIQLYLKNREIKTLNSNSTEWYWKSVDQLIRRLFDLYETIPRLKS</sequence>
<name>A0A443S2W7_9ACAR</name>
<reference evidence="2 3" key="1">
    <citation type="journal article" date="2018" name="Gigascience">
        <title>Genomes of trombidid mites reveal novel predicted allergens and laterally-transferred genes associated with secondary metabolism.</title>
        <authorList>
            <person name="Dong X."/>
            <person name="Chaisiri K."/>
            <person name="Xia D."/>
            <person name="Armstrong S.D."/>
            <person name="Fang Y."/>
            <person name="Donnelly M.J."/>
            <person name="Kadowaki T."/>
            <person name="McGarry J.W."/>
            <person name="Darby A.C."/>
            <person name="Makepeace B.L."/>
        </authorList>
    </citation>
    <scope>NUCLEOTIDE SEQUENCE [LARGE SCALE GENOMIC DNA]</scope>
    <source>
        <strain evidence="2">UoL-UT</strain>
    </source>
</reference>
<comment type="caution">
    <text evidence="2">The sequence shown here is derived from an EMBL/GenBank/DDBJ whole genome shotgun (WGS) entry which is preliminary data.</text>
</comment>
<dbReference type="InterPro" id="IPR008949">
    <property type="entry name" value="Isoprenoid_synthase_dom_sf"/>
</dbReference>
<organism evidence="2 3">
    <name type="scientific">Leptotrombidium deliense</name>
    <dbReference type="NCBI Taxonomy" id="299467"/>
    <lineage>
        <taxon>Eukaryota</taxon>
        <taxon>Metazoa</taxon>
        <taxon>Ecdysozoa</taxon>
        <taxon>Arthropoda</taxon>
        <taxon>Chelicerata</taxon>
        <taxon>Arachnida</taxon>
        <taxon>Acari</taxon>
        <taxon>Acariformes</taxon>
        <taxon>Trombidiformes</taxon>
        <taxon>Prostigmata</taxon>
        <taxon>Anystina</taxon>
        <taxon>Parasitengona</taxon>
        <taxon>Trombiculoidea</taxon>
        <taxon>Trombiculidae</taxon>
        <taxon>Leptotrombidium</taxon>
    </lineage>
</organism>
<keyword evidence="3" id="KW-1185">Reference proteome</keyword>
<dbReference type="EMBL" id="NCKV01010699">
    <property type="protein sequence ID" value="RWS21823.1"/>
    <property type="molecule type" value="Genomic_DNA"/>
</dbReference>
<evidence type="ECO:0000256" key="1">
    <source>
        <dbReference type="SAM" id="Phobius"/>
    </source>
</evidence>
<dbReference type="AlphaFoldDB" id="A0A443S2W7"/>
<protein>
    <submittedName>
        <fullName evidence="2">Uncharacterized protein</fullName>
    </submittedName>
</protein>
<keyword evidence="1" id="KW-1133">Transmembrane helix</keyword>
<keyword evidence="1" id="KW-0812">Transmembrane</keyword>
<dbReference type="Gene3D" id="1.10.600.10">
    <property type="entry name" value="Farnesyl Diphosphate Synthase"/>
    <property type="match status" value="1"/>
</dbReference>
<evidence type="ECO:0000313" key="3">
    <source>
        <dbReference type="Proteomes" id="UP000288716"/>
    </source>
</evidence>
<dbReference type="VEuPathDB" id="VectorBase:LDEU010217"/>
<dbReference type="Proteomes" id="UP000288716">
    <property type="component" value="Unassembled WGS sequence"/>
</dbReference>
<evidence type="ECO:0000313" key="2">
    <source>
        <dbReference type="EMBL" id="RWS21823.1"/>
    </source>
</evidence>
<feature type="transmembrane region" description="Helical" evidence="1">
    <location>
        <begin position="21"/>
        <end position="39"/>
    </location>
</feature>
<proteinExistence type="predicted"/>